<reference evidence="7 8" key="1">
    <citation type="submission" date="2019-03" db="EMBL/GenBank/DDBJ databases">
        <title>Metabolic potential of uncultured bacteria and archaea associated with petroleum seepage in deep-sea sediments.</title>
        <authorList>
            <person name="Dong X."/>
            <person name="Hubert C."/>
        </authorList>
    </citation>
    <scope>NUCLEOTIDE SEQUENCE [LARGE SCALE GENOMIC DNA]</scope>
    <source>
        <strain evidence="7">E29_bin52</strain>
    </source>
</reference>
<dbReference type="InterPro" id="IPR029044">
    <property type="entry name" value="Nucleotide-diphossugar_trans"/>
</dbReference>
<dbReference type="GO" id="GO:0006011">
    <property type="term" value="P:UDP-alpha-D-glucose metabolic process"/>
    <property type="evidence" value="ECO:0007669"/>
    <property type="project" value="InterPro"/>
</dbReference>
<evidence type="ECO:0000313" key="8">
    <source>
        <dbReference type="Proteomes" id="UP000319130"/>
    </source>
</evidence>
<keyword evidence="4 7" id="KW-0548">Nucleotidyltransferase</keyword>
<feature type="domain" description="Nucleotidyl transferase" evidence="6">
    <location>
        <begin position="7"/>
        <end position="264"/>
    </location>
</feature>
<organism evidence="7 8">
    <name type="scientific">Aerophobetes bacterium</name>
    <dbReference type="NCBI Taxonomy" id="2030807"/>
    <lineage>
        <taxon>Bacteria</taxon>
        <taxon>Candidatus Aerophobota</taxon>
    </lineage>
</organism>
<evidence type="ECO:0000256" key="5">
    <source>
        <dbReference type="ARBA" id="ARBA00048128"/>
    </source>
</evidence>
<dbReference type="SUPFAM" id="SSF53448">
    <property type="entry name" value="Nucleotide-diphospho-sugar transferases"/>
    <property type="match status" value="1"/>
</dbReference>
<dbReference type="InterPro" id="IPR005771">
    <property type="entry name" value="GalU_uridylyltTrfase_bac/arc"/>
</dbReference>
<accession>A0A523VYI9</accession>
<evidence type="ECO:0000259" key="6">
    <source>
        <dbReference type="Pfam" id="PF00483"/>
    </source>
</evidence>
<sequence length="302" mass="34530">MRMKVRKAIIPAAGLGTRFLPVTKAQPKEMLPVHNKPAIQYVVEEARLAGISDMMIVTGRNKEAMTRHFDHTPDLYDQLKKDKKTHLLEELKTIERIGEELYWAQQGEPKGLAHAISRAEAYTANEPFVVLLGDDLVAAKRPLVKILMDLYEEYGRSIITVASVPQEKVGSYGIVEATRFNKSVCVLNNIVEKPKPEKTKSRLAIVGRYVFTPEIFDAIRETPEDDRYEEKLLTDSICILSKKQVVYTYEIPYESWHTVGDPVSQMITSIEFASKDPKLWPEIERYLKEKIQRGNQKEGDPR</sequence>
<dbReference type="Gene3D" id="3.90.550.10">
    <property type="entry name" value="Spore Coat Polysaccharide Biosynthesis Protein SpsA, Chain A"/>
    <property type="match status" value="1"/>
</dbReference>
<dbReference type="Proteomes" id="UP000319130">
    <property type="component" value="Unassembled WGS sequence"/>
</dbReference>
<dbReference type="EC" id="2.7.7.9" evidence="2"/>
<dbReference type="PANTHER" id="PTHR43197:SF1">
    <property type="entry name" value="UTP--GLUCOSE-1-PHOSPHATE URIDYLYLTRANSFERASE"/>
    <property type="match status" value="1"/>
</dbReference>
<evidence type="ECO:0000256" key="1">
    <source>
        <dbReference type="ARBA" id="ARBA00006890"/>
    </source>
</evidence>
<evidence type="ECO:0000256" key="4">
    <source>
        <dbReference type="ARBA" id="ARBA00022695"/>
    </source>
</evidence>
<comment type="caution">
    <text evidence="7">The sequence shown here is derived from an EMBL/GenBank/DDBJ whole genome shotgun (WGS) entry which is preliminary data.</text>
</comment>
<dbReference type="AlphaFoldDB" id="A0A523VYI9"/>
<dbReference type="EMBL" id="SOIZ01000333">
    <property type="protein sequence ID" value="TET59846.1"/>
    <property type="molecule type" value="Genomic_DNA"/>
</dbReference>
<evidence type="ECO:0000313" key="7">
    <source>
        <dbReference type="EMBL" id="TET59846.1"/>
    </source>
</evidence>
<evidence type="ECO:0000256" key="2">
    <source>
        <dbReference type="ARBA" id="ARBA00012415"/>
    </source>
</evidence>
<evidence type="ECO:0000256" key="3">
    <source>
        <dbReference type="ARBA" id="ARBA00022679"/>
    </source>
</evidence>
<proteinExistence type="inferred from homology"/>
<name>A0A523VYI9_UNCAE</name>
<protein>
    <recommendedName>
        <fullName evidence="2">UTP--glucose-1-phosphate uridylyltransferase</fullName>
        <ecNumber evidence="2">2.7.7.9</ecNumber>
    </recommendedName>
</protein>
<dbReference type="Pfam" id="PF00483">
    <property type="entry name" value="NTP_transferase"/>
    <property type="match status" value="1"/>
</dbReference>
<dbReference type="PANTHER" id="PTHR43197">
    <property type="entry name" value="UTP--GLUCOSE-1-PHOSPHATE URIDYLYLTRANSFERASE"/>
    <property type="match status" value="1"/>
</dbReference>
<keyword evidence="3 7" id="KW-0808">Transferase</keyword>
<dbReference type="GO" id="GO:0003983">
    <property type="term" value="F:UTP:glucose-1-phosphate uridylyltransferase activity"/>
    <property type="evidence" value="ECO:0007669"/>
    <property type="project" value="UniProtKB-EC"/>
</dbReference>
<gene>
    <name evidence="7" type="ORF">E3J48_07335</name>
</gene>
<comment type="catalytic activity">
    <reaction evidence="5">
        <text>alpha-D-glucose 1-phosphate + UTP + H(+) = UDP-alpha-D-glucose + diphosphate</text>
        <dbReference type="Rhea" id="RHEA:19889"/>
        <dbReference type="ChEBI" id="CHEBI:15378"/>
        <dbReference type="ChEBI" id="CHEBI:33019"/>
        <dbReference type="ChEBI" id="CHEBI:46398"/>
        <dbReference type="ChEBI" id="CHEBI:58601"/>
        <dbReference type="ChEBI" id="CHEBI:58885"/>
        <dbReference type="EC" id="2.7.7.9"/>
    </reaction>
</comment>
<comment type="similarity">
    <text evidence="1">Belongs to the UDPGP type 2 family.</text>
</comment>
<dbReference type="InterPro" id="IPR005835">
    <property type="entry name" value="NTP_transferase_dom"/>
</dbReference>